<feature type="region of interest" description="Disordered" evidence="1">
    <location>
        <begin position="1"/>
        <end position="105"/>
    </location>
</feature>
<evidence type="ECO:0000313" key="3">
    <source>
        <dbReference type="Proteomes" id="UP001432027"/>
    </source>
</evidence>
<name>A0AAV5SUT0_9BILA</name>
<dbReference type="EMBL" id="BTSX01000002">
    <property type="protein sequence ID" value="GMS86629.1"/>
    <property type="molecule type" value="Genomic_DNA"/>
</dbReference>
<comment type="caution">
    <text evidence="2">The sequence shown here is derived from an EMBL/GenBank/DDBJ whole genome shotgun (WGS) entry which is preliminary data.</text>
</comment>
<protein>
    <submittedName>
        <fullName evidence="2">Uncharacterized protein</fullName>
    </submittedName>
</protein>
<evidence type="ECO:0000256" key="1">
    <source>
        <dbReference type="SAM" id="MobiDB-lite"/>
    </source>
</evidence>
<feature type="non-terminal residue" evidence="2">
    <location>
        <position position="1"/>
    </location>
</feature>
<sequence length="105" mass="11808">SNEVPSNDKDTHANDDRNSTPLEKDSKDMKGEVRDPIEDEKEKEKDNSAHHTTNALENASDAGDLEKKRRPSRTPSNNVNYGESFDDSEPELKKPRIKSDKGVDN</sequence>
<dbReference type="AlphaFoldDB" id="A0AAV5SUT0"/>
<feature type="compositionally biased region" description="Basic and acidic residues" evidence="1">
    <location>
        <begin position="1"/>
        <end position="49"/>
    </location>
</feature>
<dbReference type="Proteomes" id="UP001432027">
    <property type="component" value="Unassembled WGS sequence"/>
</dbReference>
<evidence type="ECO:0000313" key="2">
    <source>
        <dbReference type="EMBL" id="GMS86629.1"/>
    </source>
</evidence>
<reference evidence="2" key="1">
    <citation type="submission" date="2023-10" db="EMBL/GenBank/DDBJ databases">
        <title>Genome assembly of Pristionchus species.</title>
        <authorList>
            <person name="Yoshida K."/>
            <person name="Sommer R.J."/>
        </authorList>
    </citation>
    <scope>NUCLEOTIDE SEQUENCE</scope>
    <source>
        <strain evidence="2">RS0144</strain>
    </source>
</reference>
<proteinExistence type="predicted"/>
<accession>A0AAV5SUT0</accession>
<feature type="compositionally biased region" description="Basic and acidic residues" evidence="1">
    <location>
        <begin position="90"/>
        <end position="105"/>
    </location>
</feature>
<keyword evidence="3" id="KW-1185">Reference proteome</keyword>
<feature type="non-terminal residue" evidence="2">
    <location>
        <position position="105"/>
    </location>
</feature>
<organism evidence="2 3">
    <name type="scientific">Pristionchus entomophagus</name>
    <dbReference type="NCBI Taxonomy" id="358040"/>
    <lineage>
        <taxon>Eukaryota</taxon>
        <taxon>Metazoa</taxon>
        <taxon>Ecdysozoa</taxon>
        <taxon>Nematoda</taxon>
        <taxon>Chromadorea</taxon>
        <taxon>Rhabditida</taxon>
        <taxon>Rhabditina</taxon>
        <taxon>Diplogasteromorpha</taxon>
        <taxon>Diplogasteroidea</taxon>
        <taxon>Neodiplogasteridae</taxon>
        <taxon>Pristionchus</taxon>
    </lineage>
</organism>
<gene>
    <name evidence="2" type="ORF">PENTCL1PPCAC_8804</name>
</gene>